<sequence length="347" mass="38772">MKKYTIGVVGMGGMGFRFLNSFIESDRWEVGYVCDLNEARLEKARDLIPTAMFTKNLDDLLNDPAVDAVAICTLADIRPKLLTEALNAKKHVIAEKPLADSIAGEWELLKTIEASGLMVAVDIFNRNAWYHDEIQAFIASGEIGELAIVSVDHQTPGLMPTEGHSPEGPPFHDCGMHYVDVARWYAGSEYKEWHAQGMRMWDWEDPWWLSAHGQFENGVVFNITQGFVYGQMAKDRTVRCGIEVIGTKGLVRMKHDMKTVTIEYHGVNTTKIKQGDYGSKKTDVMCERFAEALDTGDDSRLPSARDSVIASSVSQEMLDFAKAHAAPAIGTRDEMESILEHRKQLKA</sequence>
<dbReference type="Pfam" id="PF01408">
    <property type="entry name" value="GFO_IDH_MocA"/>
    <property type="match status" value="1"/>
</dbReference>
<dbReference type="Pfam" id="PF22725">
    <property type="entry name" value="GFO_IDH_MocA_C3"/>
    <property type="match status" value="1"/>
</dbReference>
<gene>
    <name evidence="4" type="ORF">QEH59_00090</name>
</gene>
<dbReference type="RefSeq" id="WP_308983311.1">
    <property type="nucleotide sequence ID" value="NZ_JARXIC010000001.1"/>
</dbReference>
<dbReference type="SUPFAM" id="SSF55347">
    <property type="entry name" value="Glyceraldehyde-3-phosphate dehydrogenase-like, C-terminal domain"/>
    <property type="match status" value="1"/>
</dbReference>
<name>A0ABU1AGB3_9BACT</name>
<evidence type="ECO:0000256" key="1">
    <source>
        <dbReference type="ARBA" id="ARBA00023002"/>
    </source>
</evidence>
<dbReference type="InterPro" id="IPR050463">
    <property type="entry name" value="Gfo/Idh/MocA_oxidrdct_glycsds"/>
</dbReference>
<keyword evidence="1" id="KW-0560">Oxidoreductase</keyword>
<keyword evidence="5" id="KW-1185">Reference proteome</keyword>
<evidence type="ECO:0000259" key="2">
    <source>
        <dbReference type="Pfam" id="PF01408"/>
    </source>
</evidence>
<evidence type="ECO:0000259" key="3">
    <source>
        <dbReference type="Pfam" id="PF22725"/>
    </source>
</evidence>
<evidence type="ECO:0000313" key="4">
    <source>
        <dbReference type="EMBL" id="MDQ8192801.1"/>
    </source>
</evidence>
<protein>
    <submittedName>
        <fullName evidence="4">Gfo/Idh/MocA family oxidoreductase</fullName>
    </submittedName>
</protein>
<dbReference type="PANTHER" id="PTHR43818">
    <property type="entry name" value="BCDNA.GH03377"/>
    <property type="match status" value="1"/>
</dbReference>
<dbReference type="Proteomes" id="UP001243717">
    <property type="component" value="Unassembled WGS sequence"/>
</dbReference>
<dbReference type="InterPro" id="IPR036291">
    <property type="entry name" value="NAD(P)-bd_dom_sf"/>
</dbReference>
<organism evidence="4 5">
    <name type="scientific">Thalassobacterium sedimentorum</name>
    <dbReference type="NCBI Taxonomy" id="3041258"/>
    <lineage>
        <taxon>Bacteria</taxon>
        <taxon>Pseudomonadati</taxon>
        <taxon>Verrucomicrobiota</taxon>
        <taxon>Opitutia</taxon>
        <taxon>Puniceicoccales</taxon>
        <taxon>Coraliomargaritaceae</taxon>
        <taxon>Thalassobacterium</taxon>
    </lineage>
</organism>
<dbReference type="Gene3D" id="3.30.360.10">
    <property type="entry name" value="Dihydrodipicolinate Reductase, domain 2"/>
    <property type="match status" value="1"/>
</dbReference>
<dbReference type="InterPro" id="IPR055170">
    <property type="entry name" value="GFO_IDH_MocA-like_dom"/>
</dbReference>
<dbReference type="SUPFAM" id="SSF51735">
    <property type="entry name" value="NAD(P)-binding Rossmann-fold domains"/>
    <property type="match status" value="1"/>
</dbReference>
<accession>A0ABU1AGB3</accession>
<comment type="caution">
    <text evidence="4">The sequence shown here is derived from an EMBL/GenBank/DDBJ whole genome shotgun (WGS) entry which is preliminary data.</text>
</comment>
<dbReference type="EMBL" id="JARXIC010000001">
    <property type="protein sequence ID" value="MDQ8192801.1"/>
    <property type="molecule type" value="Genomic_DNA"/>
</dbReference>
<proteinExistence type="predicted"/>
<dbReference type="Gene3D" id="3.40.50.720">
    <property type="entry name" value="NAD(P)-binding Rossmann-like Domain"/>
    <property type="match status" value="1"/>
</dbReference>
<feature type="domain" description="Gfo/Idh/MocA-like oxidoreductase N-terminal" evidence="2">
    <location>
        <begin position="6"/>
        <end position="122"/>
    </location>
</feature>
<evidence type="ECO:0000313" key="5">
    <source>
        <dbReference type="Proteomes" id="UP001243717"/>
    </source>
</evidence>
<feature type="domain" description="GFO/IDH/MocA-like oxidoreductase" evidence="3">
    <location>
        <begin position="133"/>
        <end position="251"/>
    </location>
</feature>
<reference evidence="4 5" key="1">
    <citation type="submission" date="2023-04" db="EMBL/GenBank/DDBJ databases">
        <title>A novel bacteria isolated from coastal sediment.</title>
        <authorList>
            <person name="Liu X.-J."/>
            <person name="Du Z.-J."/>
        </authorList>
    </citation>
    <scope>NUCLEOTIDE SEQUENCE [LARGE SCALE GENOMIC DNA]</scope>
    <source>
        <strain evidence="4 5">SDUM461004</strain>
    </source>
</reference>
<dbReference type="PANTHER" id="PTHR43818:SF11">
    <property type="entry name" value="BCDNA.GH03377"/>
    <property type="match status" value="1"/>
</dbReference>
<dbReference type="InterPro" id="IPR000683">
    <property type="entry name" value="Gfo/Idh/MocA-like_OxRdtase_N"/>
</dbReference>